<evidence type="ECO:0000313" key="2">
    <source>
        <dbReference type="EMBL" id="MXP45867.1"/>
    </source>
</evidence>
<dbReference type="AlphaFoldDB" id="A0A6I4UVH5"/>
<evidence type="ECO:0000259" key="1">
    <source>
        <dbReference type="Pfam" id="PF03831"/>
    </source>
</evidence>
<dbReference type="OrthoDB" id="9810131at2"/>
<comment type="caution">
    <text evidence="2">The sequence shown here is derived from an EMBL/GenBank/DDBJ whole genome shotgun (WGS) entry which is preliminary data.</text>
</comment>
<evidence type="ECO:0000313" key="3">
    <source>
        <dbReference type="Proteomes" id="UP000471435"/>
    </source>
</evidence>
<dbReference type="SUPFAM" id="SSF82057">
    <property type="entry name" value="Prokaryotic SH3-related domain"/>
    <property type="match status" value="1"/>
</dbReference>
<dbReference type="EMBL" id="WTYP01000001">
    <property type="protein sequence ID" value="MXP45867.1"/>
    <property type="molecule type" value="Genomic_DNA"/>
</dbReference>
<dbReference type="RefSeq" id="WP_160729169.1">
    <property type="nucleotide sequence ID" value="NZ_WTYP01000001.1"/>
</dbReference>
<name>A0A6I4UVH5_9SPHN</name>
<dbReference type="Proteomes" id="UP000471435">
    <property type="component" value="Unassembled WGS sequence"/>
</dbReference>
<sequence length="114" mass="12385">MSTEDQNADEDYVYDEDSGEWMPASELAAKQAAGLADPGDDDDQIEVRDAVGNLLADGDQVTLIKDLEVKGAGKTLKQGTLIKSIRLTGDAQEIDCRYPGIKGLVLRAEFVKKR</sequence>
<protein>
    <submittedName>
        <fullName evidence="2">PhnA protein</fullName>
    </submittedName>
</protein>
<accession>A0A6I4UVH5</accession>
<dbReference type="InterPro" id="IPR013988">
    <property type="entry name" value="YjdM_C"/>
</dbReference>
<keyword evidence="3" id="KW-1185">Reference proteome</keyword>
<proteinExistence type="predicted"/>
<gene>
    <name evidence="2" type="ORF">GRI43_00480</name>
</gene>
<dbReference type="Pfam" id="PF03831">
    <property type="entry name" value="YjdM"/>
    <property type="match status" value="1"/>
</dbReference>
<feature type="domain" description="Protein YjdM C-terminal" evidence="1">
    <location>
        <begin position="47"/>
        <end position="113"/>
    </location>
</feature>
<dbReference type="Gene3D" id="2.30.30.40">
    <property type="entry name" value="SH3 Domains"/>
    <property type="match status" value="1"/>
</dbReference>
<organism evidence="2 3">
    <name type="scientific">Pontixanthobacter luteolus</name>
    <dbReference type="NCBI Taxonomy" id="295089"/>
    <lineage>
        <taxon>Bacteria</taxon>
        <taxon>Pseudomonadati</taxon>
        <taxon>Pseudomonadota</taxon>
        <taxon>Alphaproteobacteria</taxon>
        <taxon>Sphingomonadales</taxon>
        <taxon>Erythrobacteraceae</taxon>
        <taxon>Pontixanthobacter</taxon>
    </lineage>
</organism>
<reference evidence="2 3" key="1">
    <citation type="submission" date="2019-12" db="EMBL/GenBank/DDBJ databases">
        <title>Genomic-based taxomic classification of the family Erythrobacteraceae.</title>
        <authorList>
            <person name="Xu L."/>
        </authorList>
    </citation>
    <scope>NUCLEOTIDE SEQUENCE [LARGE SCALE GENOMIC DNA]</scope>
    <source>
        <strain evidence="2 3">SW-109</strain>
    </source>
</reference>